<dbReference type="OrthoDB" id="2673191at2759"/>
<evidence type="ECO:0000256" key="3">
    <source>
        <dbReference type="ARBA" id="ARBA00022525"/>
    </source>
</evidence>
<feature type="non-terminal residue" evidence="5">
    <location>
        <position position="1"/>
    </location>
</feature>
<dbReference type="Pfam" id="PF20147">
    <property type="entry name" value="Crinkler"/>
    <property type="match status" value="1"/>
</dbReference>
<feature type="non-terminal residue" evidence="5">
    <location>
        <position position="209"/>
    </location>
</feature>
<evidence type="ECO:0000256" key="1">
    <source>
        <dbReference type="ARBA" id="ARBA00004340"/>
    </source>
</evidence>
<dbReference type="InterPro" id="IPR045379">
    <property type="entry name" value="Crinkler_N"/>
</dbReference>
<name>A0A9N9PC35_9GLOM</name>
<feature type="domain" description="Crinkler effector protein N-terminal" evidence="4">
    <location>
        <begin position="3"/>
        <end position="94"/>
    </location>
</feature>
<proteinExistence type="predicted"/>
<comment type="caution">
    <text evidence="5">The sequence shown here is derived from an EMBL/GenBank/DDBJ whole genome shotgun (WGS) entry which is preliminary data.</text>
</comment>
<keyword evidence="6" id="KW-1185">Reference proteome</keyword>
<evidence type="ECO:0000259" key="4">
    <source>
        <dbReference type="Pfam" id="PF20147"/>
    </source>
</evidence>
<protein>
    <submittedName>
        <fullName evidence="5">24221_t:CDS:1</fullName>
    </submittedName>
</protein>
<evidence type="ECO:0000256" key="2">
    <source>
        <dbReference type="ARBA" id="ARBA00004613"/>
    </source>
</evidence>
<dbReference type="EMBL" id="CAJVPY010046231">
    <property type="protein sequence ID" value="CAG8810363.1"/>
    <property type="molecule type" value="Genomic_DNA"/>
</dbReference>
<dbReference type="GO" id="GO:0043657">
    <property type="term" value="C:host cell"/>
    <property type="evidence" value="ECO:0007669"/>
    <property type="project" value="UniProtKB-SubCell"/>
</dbReference>
<dbReference type="GO" id="GO:0005576">
    <property type="term" value="C:extracellular region"/>
    <property type="evidence" value="ECO:0007669"/>
    <property type="project" value="UniProtKB-SubCell"/>
</dbReference>
<organism evidence="5 6">
    <name type="scientific">Dentiscutata erythropus</name>
    <dbReference type="NCBI Taxonomy" id="1348616"/>
    <lineage>
        <taxon>Eukaryota</taxon>
        <taxon>Fungi</taxon>
        <taxon>Fungi incertae sedis</taxon>
        <taxon>Mucoromycota</taxon>
        <taxon>Glomeromycotina</taxon>
        <taxon>Glomeromycetes</taxon>
        <taxon>Diversisporales</taxon>
        <taxon>Gigasporaceae</taxon>
        <taxon>Dentiscutata</taxon>
    </lineage>
</organism>
<evidence type="ECO:0000313" key="6">
    <source>
        <dbReference type="Proteomes" id="UP000789405"/>
    </source>
</evidence>
<dbReference type="AlphaFoldDB" id="A0A9N9PC35"/>
<dbReference type="Proteomes" id="UP000789405">
    <property type="component" value="Unassembled WGS sequence"/>
</dbReference>
<accession>A0A9N9PC35</accession>
<gene>
    <name evidence="5" type="ORF">DERYTH_LOCUS25284</name>
</gene>
<sequence>ESNGFIIEINKVKTISQLRDIIKNDKKKNTFANIDANELTLFKVNISESRKCDIHPGIDIKRDFGGVELVNDFDSVEEHFGVNPAEKHIHIIIKPPTNIARSFQQGYTQVTPLEPDIIFKDFLNSEHGQFLKHYIEKNDQLPSYNSKIPLKTAVPVTYSGDRPSLLLYNLPGAACKGNGGSSDIEAIENYLLNKMTDNFEENRNKAIHI</sequence>
<reference evidence="5" key="1">
    <citation type="submission" date="2021-06" db="EMBL/GenBank/DDBJ databases">
        <authorList>
            <person name="Kallberg Y."/>
            <person name="Tangrot J."/>
            <person name="Rosling A."/>
        </authorList>
    </citation>
    <scope>NUCLEOTIDE SEQUENCE</scope>
    <source>
        <strain evidence="5">MA453B</strain>
    </source>
</reference>
<keyword evidence="3" id="KW-0964">Secreted</keyword>
<comment type="subcellular location">
    <subcellularLocation>
        <location evidence="1">Host cell</location>
    </subcellularLocation>
    <subcellularLocation>
        <location evidence="2">Secreted</location>
    </subcellularLocation>
</comment>
<evidence type="ECO:0000313" key="5">
    <source>
        <dbReference type="EMBL" id="CAG8810363.1"/>
    </source>
</evidence>